<organism evidence="4">
    <name type="scientific">Phallusia mammillata</name>
    <dbReference type="NCBI Taxonomy" id="59560"/>
    <lineage>
        <taxon>Eukaryota</taxon>
        <taxon>Metazoa</taxon>
        <taxon>Chordata</taxon>
        <taxon>Tunicata</taxon>
        <taxon>Ascidiacea</taxon>
        <taxon>Phlebobranchia</taxon>
        <taxon>Ascidiidae</taxon>
        <taxon>Phallusia</taxon>
    </lineage>
</organism>
<evidence type="ECO:0000256" key="3">
    <source>
        <dbReference type="ARBA" id="ARBA00029945"/>
    </source>
</evidence>
<evidence type="ECO:0000313" key="4">
    <source>
        <dbReference type="EMBL" id="CAB3267669.1"/>
    </source>
</evidence>
<dbReference type="PANTHER" id="PTHR15691:SF6">
    <property type="entry name" value="WASH COMPLEX SUBUNIT 5"/>
    <property type="match status" value="1"/>
</dbReference>
<dbReference type="GO" id="GO:0051125">
    <property type="term" value="P:regulation of actin nucleation"/>
    <property type="evidence" value="ECO:0007669"/>
    <property type="project" value="TreeGrafter"/>
</dbReference>
<dbReference type="EMBL" id="LR791807">
    <property type="protein sequence ID" value="CAB3267669.1"/>
    <property type="molecule type" value="mRNA"/>
</dbReference>
<dbReference type="GO" id="GO:0007032">
    <property type="term" value="P:endosome organization"/>
    <property type="evidence" value="ECO:0007669"/>
    <property type="project" value="TreeGrafter"/>
</dbReference>
<gene>
    <name evidence="4" type="primary">Washc5</name>
</gene>
<evidence type="ECO:0000256" key="2">
    <source>
        <dbReference type="ARBA" id="ARBA00013581"/>
    </source>
</evidence>
<evidence type="ECO:0000256" key="1">
    <source>
        <dbReference type="ARBA" id="ARBA00006224"/>
    </source>
</evidence>
<accession>A0A6F9DX04</accession>
<dbReference type="GO" id="GO:0071203">
    <property type="term" value="C:WASH complex"/>
    <property type="evidence" value="ECO:0007669"/>
    <property type="project" value="InterPro"/>
</dbReference>
<dbReference type="GO" id="GO:0140285">
    <property type="term" value="P:endosome fission"/>
    <property type="evidence" value="ECO:0007669"/>
    <property type="project" value="TreeGrafter"/>
</dbReference>
<dbReference type="GO" id="GO:0005768">
    <property type="term" value="C:endosome"/>
    <property type="evidence" value="ECO:0007669"/>
    <property type="project" value="TreeGrafter"/>
</dbReference>
<comment type="similarity">
    <text evidence="1">Belongs to the strumpellin family.</text>
</comment>
<dbReference type="GO" id="GO:0030041">
    <property type="term" value="P:actin filament polymerization"/>
    <property type="evidence" value="ECO:0007669"/>
    <property type="project" value="TreeGrafter"/>
</dbReference>
<proteinExistence type="evidence at transcript level"/>
<dbReference type="InterPro" id="IPR019393">
    <property type="entry name" value="WASH_strumpellin"/>
</dbReference>
<dbReference type="Pfam" id="PF10266">
    <property type="entry name" value="Strumpellin"/>
    <property type="match status" value="1"/>
</dbReference>
<sequence>MAQDFLAENNICGQSLLRLVSRGNAVIAEILRLSDFIPPVFKLDGKTGNTKYGSIINDFGYFKTAEYFENRIEQSEQLQDIDDEFRENHLQMLTRFYLAFESIHKYVTDLNRFLDELSEGVYIQQTLESVLVNTEGKQLMCEALFLYGVMLLLVDMKIDGLVRERMLVSYYRYSGAAKGAGSDSNIDDVCKLLRSTGFSSQPGAKRPQNYPEAYFARVTVNEIYVKMIVGRLRSDDVYGQVAAYPLPEHRSTALANQASMLYVILYFDAKILNTEQAKMREIVDKYFPDNWVISIYMGHIVNLAEAWEPYKAAKTALQNTLDLNNCKSLATKNGKLLKMCSKQVLHFLKEGVLTENYLLDNIPKLMNCLRESNVVLRWLMLHTITTGAEANKKYRQFKEVVVAQTEVRQHDIFQLLLHIAQLEIKLKDMFKLLLQQKESKWDKYKKEAVDRITELAEVFSGTKPLTRIEKNDQLKLWFNQISQQISSLDYADSTSAGRKMIQLIQALEEVQEFHQLENNLQVRQFLADTRQFLHQMIRTVNIKEEVLISIEIVADLSYAWTLMDQNYTTNMQQGIKSNPSLVIKLRATFLKLASALELPLLRINQANSKDLLSVSQYYSGELVTYVRKVLQIIPQTMFGLLARIVKIQTSQIQELPTRLEKDKMKEFAQLDARYEVAKLTQGISVFTEGVLMMKTTLVGIIKIDPKQLLEDGIRKELVMQVASAMHNTMQFNPKIKVSEITVRLKALSQTMEGFRRSFEYIQDYVNIYGLQIWQKEISRIINYNVEQECNSFLRQKVQDYESLYQSKEIPIPRFQPIDGSVNFIGRLAREIIRITDGRTTCYVDLLGTWYDSKTKQEVIDKRLFSRVHESLGTYGVCGLDRLFCFMIVRELQQLFNAIRTMNNTNKVWVAALDDFSKQTSPRSKLIENPAKVYAAIMQRASKVLVTYVEAVMRVGQLQILRQQIANEINFSCKFHSKFLASSLNNMNRALLTAVGAHYEDASKPYPSKENPMMIELASFLDATGLGCPFSKIYVTTKPLQHFALLCFLVTVSQLQKLQYNKSTCGLIPKKVNDGVDAPPFVIGMLTVLKQFHPNETKKYIQHLGQYVRSHTDSSGLKNLDLAPEVISTCAFLEEFIFHGSMKKNVRLGCGYLGITNSCFPFVLNRIWRWTSPHSYSTNSEGARDDYVITIVTSPKSVFHVQSSYSP</sequence>
<dbReference type="AlphaFoldDB" id="A0A6F9DX04"/>
<name>A0A6F9DX04_9ASCI</name>
<reference evidence="4" key="1">
    <citation type="submission" date="2020-04" db="EMBL/GenBank/DDBJ databases">
        <authorList>
            <person name="Neveu A P."/>
        </authorList>
    </citation>
    <scope>NUCLEOTIDE SEQUENCE</scope>
    <source>
        <tissue evidence="4">Whole embryo</tissue>
    </source>
</reference>
<protein>
    <recommendedName>
        <fullName evidence="2">WASH complex subunit 5</fullName>
    </recommendedName>
    <alternativeName>
        <fullName evidence="3">WASH complex subunit strumpellin</fullName>
    </alternativeName>
</protein>
<dbReference type="PANTHER" id="PTHR15691">
    <property type="entry name" value="WASH COMPLEX SUBUNIT 5"/>
    <property type="match status" value="1"/>
</dbReference>